<dbReference type="Proteomes" id="UP000219336">
    <property type="component" value="Unassembled WGS sequence"/>
</dbReference>
<gene>
    <name evidence="13" type="primary">panE_2</name>
    <name evidence="13" type="ORF">VTH8203_04134</name>
</gene>
<evidence type="ECO:0000256" key="8">
    <source>
        <dbReference type="ARBA" id="ARBA00032024"/>
    </source>
</evidence>
<dbReference type="Gene3D" id="1.10.1040.10">
    <property type="entry name" value="N-(1-d-carboxylethyl)-l-norvaline Dehydrogenase, domain 2"/>
    <property type="match status" value="1"/>
</dbReference>
<dbReference type="GO" id="GO:0008677">
    <property type="term" value="F:2-dehydropantoate 2-reductase activity"/>
    <property type="evidence" value="ECO:0007669"/>
    <property type="project" value="UniProtKB-EC"/>
</dbReference>
<dbReference type="GO" id="GO:0005737">
    <property type="term" value="C:cytoplasm"/>
    <property type="evidence" value="ECO:0007669"/>
    <property type="project" value="TreeGrafter"/>
</dbReference>
<dbReference type="InterPro" id="IPR013332">
    <property type="entry name" value="KPR_N"/>
</dbReference>
<keyword evidence="14" id="KW-1185">Reference proteome</keyword>
<protein>
    <recommendedName>
        <fullName evidence="4 10">2-dehydropantoate 2-reductase</fullName>
        <ecNumber evidence="3 10">1.1.1.169</ecNumber>
    </recommendedName>
    <alternativeName>
        <fullName evidence="8 10">Ketopantoate reductase</fullName>
    </alternativeName>
</protein>
<comment type="catalytic activity">
    <reaction evidence="9 10">
        <text>(R)-pantoate + NADP(+) = 2-dehydropantoate + NADPH + H(+)</text>
        <dbReference type="Rhea" id="RHEA:16233"/>
        <dbReference type="ChEBI" id="CHEBI:11561"/>
        <dbReference type="ChEBI" id="CHEBI:15378"/>
        <dbReference type="ChEBI" id="CHEBI:15980"/>
        <dbReference type="ChEBI" id="CHEBI:57783"/>
        <dbReference type="ChEBI" id="CHEBI:58349"/>
        <dbReference type="EC" id="1.1.1.169"/>
    </reaction>
</comment>
<comment type="function">
    <text evidence="10">Catalyzes the NADPH-dependent reduction of ketopantoate into pantoic acid.</text>
</comment>
<evidence type="ECO:0000259" key="11">
    <source>
        <dbReference type="Pfam" id="PF02558"/>
    </source>
</evidence>
<dbReference type="InterPro" id="IPR013328">
    <property type="entry name" value="6PGD_dom2"/>
</dbReference>
<evidence type="ECO:0000256" key="10">
    <source>
        <dbReference type="RuleBase" id="RU362068"/>
    </source>
</evidence>
<dbReference type="RefSeq" id="WP_167385853.1">
    <property type="nucleotide sequence ID" value="NZ_JBHSII010000001.1"/>
</dbReference>
<dbReference type="AlphaFoldDB" id="A0A240EPB9"/>
<proteinExistence type="inferred from homology"/>
<accession>A0A240EPB9</accession>
<comment type="similarity">
    <text evidence="2 10">Belongs to the ketopantoate reductase family.</text>
</comment>
<dbReference type="PANTHER" id="PTHR43765:SF2">
    <property type="entry name" value="2-DEHYDROPANTOATE 2-REDUCTASE"/>
    <property type="match status" value="1"/>
</dbReference>
<name>A0A240EPB9_9VIBR</name>
<dbReference type="InterPro" id="IPR008927">
    <property type="entry name" value="6-PGluconate_DH-like_C_sf"/>
</dbReference>
<dbReference type="InterPro" id="IPR050838">
    <property type="entry name" value="Ketopantoate_reductase"/>
</dbReference>
<evidence type="ECO:0000256" key="5">
    <source>
        <dbReference type="ARBA" id="ARBA00022655"/>
    </source>
</evidence>
<dbReference type="SUPFAM" id="SSF51735">
    <property type="entry name" value="NAD(P)-binding Rossmann-fold domains"/>
    <property type="match status" value="1"/>
</dbReference>
<evidence type="ECO:0000256" key="6">
    <source>
        <dbReference type="ARBA" id="ARBA00022857"/>
    </source>
</evidence>
<evidence type="ECO:0000256" key="7">
    <source>
        <dbReference type="ARBA" id="ARBA00023002"/>
    </source>
</evidence>
<sequence>MNITILGPGAIGSLYAYKLHQAGHRVSVWGRSPQDTVVIELDGGSAIHFPNCDVTSLKASDLVIVTLKAWQVELALKPLLKHLNSDAILLFLHNGMGTVEHLATAINHHPVLLGTSTHGALRLSSSQVRHTGLGQTFIGPWNDKGSRCSFIADVLDHAFKPVAWNSEIQTALWSKLVINCAINPLTAINNCQNGGLAHKDYQQQIAMVVREATECANQVGVVLKAEEMLDTVYKVIHATAQNYSSMHQDIYNKRQSEIDYITGYVVSISKRYGIAVPTNLALYHQIKQIESSWNQHD</sequence>
<evidence type="ECO:0000313" key="13">
    <source>
        <dbReference type="EMBL" id="SNX50474.1"/>
    </source>
</evidence>
<keyword evidence="6 10" id="KW-0521">NADP</keyword>
<dbReference type="Pfam" id="PF02558">
    <property type="entry name" value="ApbA"/>
    <property type="match status" value="1"/>
</dbReference>
<dbReference type="NCBIfam" id="TIGR00745">
    <property type="entry name" value="apbA_panE"/>
    <property type="match status" value="1"/>
</dbReference>
<evidence type="ECO:0000259" key="12">
    <source>
        <dbReference type="Pfam" id="PF08546"/>
    </source>
</evidence>
<dbReference type="Pfam" id="PF08546">
    <property type="entry name" value="ApbA_C"/>
    <property type="match status" value="1"/>
</dbReference>
<dbReference type="PANTHER" id="PTHR43765">
    <property type="entry name" value="2-DEHYDROPANTOATE 2-REDUCTASE-RELATED"/>
    <property type="match status" value="1"/>
</dbReference>
<evidence type="ECO:0000256" key="2">
    <source>
        <dbReference type="ARBA" id="ARBA00007870"/>
    </source>
</evidence>
<dbReference type="EMBL" id="OANU01000123">
    <property type="protein sequence ID" value="SNX50474.1"/>
    <property type="molecule type" value="Genomic_DNA"/>
</dbReference>
<dbReference type="UniPathway" id="UPA00028">
    <property type="reaction ID" value="UER00004"/>
</dbReference>
<feature type="domain" description="Ketopantoate reductase N-terminal" evidence="11">
    <location>
        <begin position="3"/>
        <end position="142"/>
    </location>
</feature>
<reference evidence="14" key="1">
    <citation type="submission" date="2016-06" db="EMBL/GenBank/DDBJ databases">
        <authorList>
            <person name="Rodrigo-Torres L."/>
            <person name="Arahal R.D."/>
            <person name="Lucena T."/>
        </authorList>
    </citation>
    <scope>NUCLEOTIDE SEQUENCE [LARGE SCALE GENOMIC DNA]</scope>
    <source>
        <strain evidence="14">CECT8203</strain>
    </source>
</reference>
<dbReference type="Gene3D" id="3.40.50.720">
    <property type="entry name" value="NAD(P)-binding Rossmann-like Domain"/>
    <property type="match status" value="1"/>
</dbReference>
<feature type="domain" description="Ketopantoate reductase C-terminal" evidence="12">
    <location>
        <begin position="168"/>
        <end position="290"/>
    </location>
</feature>
<dbReference type="NCBIfam" id="NF005087">
    <property type="entry name" value="PRK06522.1-1"/>
    <property type="match status" value="1"/>
</dbReference>
<comment type="pathway">
    <text evidence="1 10">Cofactor biosynthesis; (R)-pantothenate biosynthesis; (R)-pantoate from 3-methyl-2-oxobutanoate: step 2/2.</text>
</comment>
<keyword evidence="7 10" id="KW-0560">Oxidoreductase</keyword>
<dbReference type="EC" id="1.1.1.169" evidence="3 10"/>
<evidence type="ECO:0000256" key="1">
    <source>
        <dbReference type="ARBA" id="ARBA00004994"/>
    </source>
</evidence>
<evidence type="ECO:0000256" key="4">
    <source>
        <dbReference type="ARBA" id="ARBA00019465"/>
    </source>
</evidence>
<evidence type="ECO:0000313" key="14">
    <source>
        <dbReference type="Proteomes" id="UP000219336"/>
    </source>
</evidence>
<dbReference type="SUPFAM" id="SSF48179">
    <property type="entry name" value="6-phosphogluconate dehydrogenase C-terminal domain-like"/>
    <property type="match status" value="1"/>
</dbReference>
<evidence type="ECO:0000256" key="9">
    <source>
        <dbReference type="ARBA" id="ARBA00048793"/>
    </source>
</evidence>
<evidence type="ECO:0000256" key="3">
    <source>
        <dbReference type="ARBA" id="ARBA00013014"/>
    </source>
</evidence>
<keyword evidence="5 10" id="KW-0566">Pantothenate biosynthesis</keyword>
<dbReference type="InterPro" id="IPR003710">
    <property type="entry name" value="ApbA"/>
</dbReference>
<dbReference type="InterPro" id="IPR013752">
    <property type="entry name" value="KPA_reductase"/>
</dbReference>
<dbReference type="GO" id="GO:0050661">
    <property type="term" value="F:NADP binding"/>
    <property type="evidence" value="ECO:0007669"/>
    <property type="project" value="TreeGrafter"/>
</dbReference>
<organism evidence="13 14">
    <name type="scientific">Vibrio thalassae</name>
    <dbReference type="NCBI Taxonomy" id="1243014"/>
    <lineage>
        <taxon>Bacteria</taxon>
        <taxon>Pseudomonadati</taxon>
        <taxon>Pseudomonadota</taxon>
        <taxon>Gammaproteobacteria</taxon>
        <taxon>Vibrionales</taxon>
        <taxon>Vibrionaceae</taxon>
        <taxon>Vibrio</taxon>
    </lineage>
</organism>
<dbReference type="InterPro" id="IPR036291">
    <property type="entry name" value="NAD(P)-bd_dom_sf"/>
</dbReference>
<dbReference type="GO" id="GO:0015940">
    <property type="term" value="P:pantothenate biosynthetic process"/>
    <property type="evidence" value="ECO:0007669"/>
    <property type="project" value="UniProtKB-UniPathway"/>
</dbReference>